<dbReference type="GeneID" id="113736347"/>
<dbReference type="Pfam" id="PF23598">
    <property type="entry name" value="LRR_14"/>
    <property type="match status" value="1"/>
</dbReference>
<evidence type="ECO:0000256" key="2">
    <source>
        <dbReference type="ARBA" id="ARBA00022741"/>
    </source>
</evidence>
<dbReference type="PANTHER" id="PTHR15140">
    <property type="entry name" value="TUBULIN-SPECIFIC CHAPERONE E"/>
    <property type="match status" value="1"/>
</dbReference>
<evidence type="ECO:0000259" key="6">
    <source>
        <dbReference type="Pfam" id="PF23598"/>
    </source>
</evidence>
<keyword evidence="3" id="KW-0611">Plant defense</keyword>
<dbReference type="Pfam" id="PF23559">
    <property type="entry name" value="WHD_DRP"/>
    <property type="match status" value="1"/>
</dbReference>
<dbReference type="InterPro" id="IPR036388">
    <property type="entry name" value="WH-like_DNA-bd_sf"/>
</dbReference>
<sequence>MSDPEARCNEIFELSYKHLPGHLRACFLYLGVFLEERDIPVSKLIRFWLAEGFIPNTESRRLEDIAEAYLVDLINRSLVIVSKRRSNGQVKSCRLHDLILVFCRSKAKSENFLQLLMKSDEPYSSFPSSDYGFEFDFHDHLAPVTYKAYRLSIFLKRNHFVESRPSGPGTRSLIFFASTDAEPRCPYDISFICHNFKFLRVLDFESINIGVSFPVEIGLLVRLRYLAVSGYLQYIPKSIANLRKLETLIVKGLRGKVVLPKTIWHMTSLRHLHVNIHVAFKLDDEELGGWYQLENLVSFSRPSLSCGEDSEQVMKRFPYLRKLKCIFFESRKSSSNCNQFPRLSSLTHLESLNIFYYGRPINTTEFILPSNLRKLTLSNFHLPWNRISAIGKLPKLEVLKLLSGAFEGPIWDMGDEEFQELKFLKLDSLNVAQWNASCDHLPKLERLVLQNCKELEKIPHDFAEISMLEMIEVHWCGQSAENSAKGIGDSTGEIKVLISSSYVRS</sequence>
<evidence type="ECO:0000313" key="7">
    <source>
        <dbReference type="Proteomes" id="UP001652660"/>
    </source>
</evidence>
<evidence type="ECO:0000313" key="8">
    <source>
        <dbReference type="RefSeq" id="XP_027119073.2"/>
    </source>
</evidence>
<dbReference type="SUPFAM" id="SSF52058">
    <property type="entry name" value="L domain-like"/>
    <property type="match status" value="1"/>
</dbReference>
<dbReference type="InterPro" id="IPR032675">
    <property type="entry name" value="LRR_dom_sf"/>
</dbReference>
<keyword evidence="2" id="KW-0547">Nucleotide-binding</keyword>
<evidence type="ECO:0000256" key="3">
    <source>
        <dbReference type="ARBA" id="ARBA00022821"/>
    </source>
</evidence>
<dbReference type="Gene3D" id="3.80.10.10">
    <property type="entry name" value="Ribonuclease Inhibitor"/>
    <property type="match status" value="1"/>
</dbReference>
<dbReference type="Gene3D" id="1.10.10.10">
    <property type="entry name" value="Winged helix-like DNA-binding domain superfamily/Winged helix DNA-binding domain"/>
    <property type="match status" value="1"/>
</dbReference>
<keyword evidence="1" id="KW-0677">Repeat</keyword>
<proteinExistence type="predicted"/>
<keyword evidence="7" id="KW-1185">Reference proteome</keyword>
<keyword evidence="4" id="KW-0067">ATP-binding</keyword>
<evidence type="ECO:0000256" key="1">
    <source>
        <dbReference type="ARBA" id="ARBA00022737"/>
    </source>
</evidence>
<dbReference type="InterPro" id="IPR055414">
    <property type="entry name" value="LRR_R13L4/SHOC2-like"/>
</dbReference>
<dbReference type="OrthoDB" id="1935686at2759"/>
<feature type="domain" description="Disease resistance R13L4/SHOC-2-like LRR" evidence="6">
    <location>
        <begin position="192"/>
        <end position="380"/>
    </location>
</feature>
<protein>
    <submittedName>
        <fullName evidence="8">Late blight resistance protein homolog R1B-14</fullName>
    </submittedName>
</protein>
<organism evidence="7 8">
    <name type="scientific">Coffea arabica</name>
    <name type="common">Arabian coffee</name>
    <dbReference type="NCBI Taxonomy" id="13443"/>
    <lineage>
        <taxon>Eukaryota</taxon>
        <taxon>Viridiplantae</taxon>
        <taxon>Streptophyta</taxon>
        <taxon>Embryophyta</taxon>
        <taxon>Tracheophyta</taxon>
        <taxon>Spermatophyta</taxon>
        <taxon>Magnoliopsida</taxon>
        <taxon>eudicotyledons</taxon>
        <taxon>Gunneridae</taxon>
        <taxon>Pentapetalae</taxon>
        <taxon>asterids</taxon>
        <taxon>lamiids</taxon>
        <taxon>Gentianales</taxon>
        <taxon>Rubiaceae</taxon>
        <taxon>Ixoroideae</taxon>
        <taxon>Gardenieae complex</taxon>
        <taxon>Bertiereae - Coffeeae clade</taxon>
        <taxon>Coffeeae</taxon>
        <taxon>Coffea</taxon>
    </lineage>
</organism>
<dbReference type="PANTHER" id="PTHR15140:SF33">
    <property type="entry name" value="LATE BLIGHT RESISTANCE PROTEIN HOMOLOG R1A-3 ISOFORM X1"/>
    <property type="match status" value="1"/>
</dbReference>
<evidence type="ECO:0000259" key="5">
    <source>
        <dbReference type="Pfam" id="PF23559"/>
    </source>
</evidence>
<dbReference type="RefSeq" id="XP_027119073.2">
    <property type="nucleotide sequence ID" value="XM_027263272.2"/>
</dbReference>
<feature type="domain" description="Disease resistance protein winged helix" evidence="5">
    <location>
        <begin position="33"/>
        <end position="100"/>
    </location>
</feature>
<accession>A0A6P6WUF2</accession>
<name>A0A6P6WUF2_COFAR</name>
<gene>
    <name evidence="8" type="primary">LOC113736347</name>
</gene>
<dbReference type="Proteomes" id="UP001652660">
    <property type="component" value="Chromosome 3c"/>
</dbReference>
<dbReference type="InterPro" id="IPR058922">
    <property type="entry name" value="WHD_DRP"/>
</dbReference>
<reference evidence="7" key="1">
    <citation type="journal article" date="2025" name="Foods">
        <title>Unveiling the Microbial Signatures of Arabica Coffee Cherries: Insights into Ripeness Specific Diversity, Functional Traits, and Implications for Quality and Safety.</title>
        <authorList>
            <consortium name="RefSeq"/>
            <person name="Tenea G.N."/>
            <person name="Cifuentes V."/>
            <person name="Reyes P."/>
            <person name="Cevallos-Vallejos M."/>
        </authorList>
    </citation>
    <scope>NUCLEOTIDE SEQUENCE [LARGE SCALE GENOMIC DNA]</scope>
</reference>
<evidence type="ECO:0000256" key="4">
    <source>
        <dbReference type="ARBA" id="ARBA00022840"/>
    </source>
</evidence>
<reference evidence="8" key="2">
    <citation type="submission" date="2025-08" db="UniProtKB">
        <authorList>
            <consortium name="RefSeq"/>
        </authorList>
    </citation>
    <scope>IDENTIFICATION</scope>
    <source>
        <tissue evidence="8">Leaves</tissue>
    </source>
</reference>